<dbReference type="Gene3D" id="1.20.1070.10">
    <property type="entry name" value="Rhodopsin 7-helix transmembrane proteins"/>
    <property type="match status" value="1"/>
</dbReference>
<organism evidence="7 8">
    <name type="scientific">Geranomyces variabilis</name>
    <dbReference type="NCBI Taxonomy" id="109894"/>
    <lineage>
        <taxon>Eukaryota</taxon>
        <taxon>Fungi</taxon>
        <taxon>Fungi incertae sedis</taxon>
        <taxon>Chytridiomycota</taxon>
        <taxon>Chytridiomycota incertae sedis</taxon>
        <taxon>Chytridiomycetes</taxon>
        <taxon>Spizellomycetales</taxon>
        <taxon>Powellomycetaceae</taxon>
        <taxon>Geranomyces</taxon>
    </lineage>
</organism>
<feature type="transmembrane region" description="Helical" evidence="6">
    <location>
        <begin position="70"/>
        <end position="91"/>
    </location>
</feature>
<dbReference type="EMBL" id="JADGJQ010000026">
    <property type="protein sequence ID" value="KAJ3178487.1"/>
    <property type="molecule type" value="Genomic_DNA"/>
</dbReference>
<dbReference type="GO" id="GO:0007189">
    <property type="term" value="P:adenylate cyclase-activating G protein-coupled receptor signaling pathway"/>
    <property type="evidence" value="ECO:0007669"/>
    <property type="project" value="TreeGrafter"/>
</dbReference>
<evidence type="ECO:0000256" key="1">
    <source>
        <dbReference type="ARBA" id="ARBA00004141"/>
    </source>
</evidence>
<feature type="region of interest" description="Disordered" evidence="5">
    <location>
        <begin position="368"/>
        <end position="398"/>
    </location>
</feature>
<feature type="region of interest" description="Disordered" evidence="5">
    <location>
        <begin position="299"/>
        <end position="320"/>
    </location>
</feature>
<accession>A0AAD5XMH1</accession>
<feature type="transmembrane region" description="Helical" evidence="6">
    <location>
        <begin position="103"/>
        <end position="126"/>
    </location>
</feature>
<evidence type="ECO:0000256" key="3">
    <source>
        <dbReference type="ARBA" id="ARBA00022989"/>
    </source>
</evidence>
<dbReference type="GO" id="GO:0005886">
    <property type="term" value="C:plasma membrane"/>
    <property type="evidence" value="ECO:0007669"/>
    <property type="project" value="TreeGrafter"/>
</dbReference>
<dbReference type="PANTHER" id="PTHR23112:SF0">
    <property type="entry name" value="TRANSMEMBRANE PROTEIN 116"/>
    <property type="match status" value="1"/>
</dbReference>
<feature type="transmembrane region" description="Helical" evidence="6">
    <location>
        <begin position="30"/>
        <end position="50"/>
    </location>
</feature>
<dbReference type="AlphaFoldDB" id="A0AAD5XMH1"/>
<gene>
    <name evidence="7" type="ORF">HDU87_003561</name>
</gene>
<name>A0AAD5XMH1_9FUNG</name>
<keyword evidence="2 6" id="KW-0812">Transmembrane</keyword>
<evidence type="ECO:0000256" key="6">
    <source>
        <dbReference type="SAM" id="Phobius"/>
    </source>
</evidence>
<feature type="transmembrane region" description="Helical" evidence="6">
    <location>
        <begin position="151"/>
        <end position="173"/>
    </location>
</feature>
<evidence type="ECO:0000313" key="8">
    <source>
        <dbReference type="Proteomes" id="UP001212152"/>
    </source>
</evidence>
<reference evidence="7" key="1">
    <citation type="submission" date="2020-05" db="EMBL/GenBank/DDBJ databases">
        <title>Phylogenomic resolution of chytrid fungi.</title>
        <authorList>
            <person name="Stajich J.E."/>
            <person name="Amses K."/>
            <person name="Simmons R."/>
            <person name="Seto K."/>
            <person name="Myers J."/>
            <person name="Bonds A."/>
            <person name="Quandt C.A."/>
            <person name="Barry K."/>
            <person name="Liu P."/>
            <person name="Grigoriev I."/>
            <person name="Longcore J.E."/>
            <person name="James T.Y."/>
        </authorList>
    </citation>
    <scope>NUCLEOTIDE SEQUENCE</scope>
    <source>
        <strain evidence="7">JEL0379</strain>
    </source>
</reference>
<comment type="caution">
    <text evidence="7">The sequence shown here is derived from an EMBL/GenBank/DDBJ whole genome shotgun (WGS) entry which is preliminary data.</text>
</comment>
<evidence type="ECO:0000313" key="7">
    <source>
        <dbReference type="EMBL" id="KAJ3178487.1"/>
    </source>
</evidence>
<evidence type="ECO:0000256" key="5">
    <source>
        <dbReference type="SAM" id="MobiDB-lite"/>
    </source>
</evidence>
<keyword evidence="8" id="KW-1185">Reference proteome</keyword>
<sequence length="422" mass="46448">MSDGGDPNFWAYIHAAQAGPILFKRVSFRLVFLGTICDLCHAIAWILSVVPTSEADNKLCIGSMFAMNLFLLGSLFGTASIGMNLLLVFVLKLPPGLPYEKVYYSVSVFLALLLPIIALSSGWFGWDGTECWYDSSGGDNAVFVHKWTTNYGWILLVSVFCLICTMLFHVSFYRRRNVIATNKDKHADSMVKSGDQAFSKTEKLIARVVGRIRWYCLVPILAHTCSLACDVLQYQGQFSSPLLISANFLSGSMGFLNSTIFLTLDPSFETARGQLRAYLVFQYYLRHFTVVPSTAAAANKSTKSSNHKSSSPSPVDGTHTVSAKCADAEAGMAEFVLKPRGIVPTGLAYHAVRLLLLRQKDIQLLMETTRRETPGTGKRKSMSANHMKQKLAAADRASFEALEESDLSGAAAERAAEEMNRL</sequence>
<keyword evidence="4 6" id="KW-0472">Membrane</keyword>
<comment type="subcellular location">
    <subcellularLocation>
        <location evidence="1">Membrane</location>
        <topology evidence="1">Multi-pass membrane protein</topology>
    </subcellularLocation>
</comment>
<dbReference type="GO" id="GO:0004930">
    <property type="term" value="F:G protein-coupled receptor activity"/>
    <property type="evidence" value="ECO:0007669"/>
    <property type="project" value="TreeGrafter"/>
</dbReference>
<feature type="region of interest" description="Disordered" evidence="5">
    <location>
        <begin position="403"/>
        <end position="422"/>
    </location>
</feature>
<proteinExistence type="predicted"/>
<feature type="compositionally biased region" description="Low complexity" evidence="5">
    <location>
        <begin position="299"/>
        <end position="314"/>
    </location>
</feature>
<evidence type="ECO:0008006" key="9">
    <source>
        <dbReference type="Google" id="ProtNLM"/>
    </source>
</evidence>
<keyword evidence="3 6" id="KW-1133">Transmembrane helix</keyword>
<evidence type="ECO:0000256" key="4">
    <source>
        <dbReference type="ARBA" id="ARBA00023136"/>
    </source>
</evidence>
<dbReference type="Proteomes" id="UP001212152">
    <property type="component" value="Unassembled WGS sequence"/>
</dbReference>
<protein>
    <recommendedName>
        <fullName evidence="9">G-protein coupled receptors family 2 profile 2 domain-containing protein</fullName>
    </recommendedName>
</protein>
<evidence type="ECO:0000256" key="2">
    <source>
        <dbReference type="ARBA" id="ARBA00022692"/>
    </source>
</evidence>
<dbReference type="PANTHER" id="PTHR23112">
    <property type="entry name" value="G PROTEIN-COUPLED RECEPTOR 157-RELATED"/>
    <property type="match status" value="1"/>
</dbReference>